<gene>
    <name evidence="1" type="ORF">S03H2_40052</name>
</gene>
<protein>
    <submittedName>
        <fullName evidence="1">Uncharacterized protein</fullName>
    </submittedName>
</protein>
<proteinExistence type="predicted"/>
<comment type="caution">
    <text evidence="1">The sequence shown here is derived from an EMBL/GenBank/DDBJ whole genome shotgun (WGS) entry which is preliminary data.</text>
</comment>
<reference evidence="1" key="1">
    <citation type="journal article" date="2014" name="Front. Microbiol.">
        <title>High frequency of phylogenetically diverse reductive dehalogenase-homologous genes in deep subseafloor sedimentary metagenomes.</title>
        <authorList>
            <person name="Kawai M."/>
            <person name="Futagami T."/>
            <person name="Toyoda A."/>
            <person name="Takaki Y."/>
            <person name="Nishi S."/>
            <person name="Hori S."/>
            <person name="Arai W."/>
            <person name="Tsubouchi T."/>
            <person name="Morono Y."/>
            <person name="Uchiyama I."/>
            <person name="Ito T."/>
            <person name="Fujiyama A."/>
            <person name="Inagaki F."/>
            <person name="Takami H."/>
        </authorList>
    </citation>
    <scope>NUCLEOTIDE SEQUENCE</scope>
    <source>
        <strain evidence="1">Expedition CK06-06</strain>
    </source>
</reference>
<accession>X1H911</accession>
<dbReference type="AlphaFoldDB" id="X1H911"/>
<name>X1H911_9ZZZZ</name>
<dbReference type="EMBL" id="BARU01024803">
    <property type="protein sequence ID" value="GAH53525.1"/>
    <property type="molecule type" value="Genomic_DNA"/>
</dbReference>
<evidence type="ECO:0000313" key="1">
    <source>
        <dbReference type="EMBL" id="GAH53525.1"/>
    </source>
</evidence>
<sequence length="54" mass="6322">MDVLCDDENAVCKTYEAKSIELSLRNGIGSFTMNGDWLIFDERYWLLRNGKMRC</sequence>
<organism evidence="1">
    <name type="scientific">marine sediment metagenome</name>
    <dbReference type="NCBI Taxonomy" id="412755"/>
    <lineage>
        <taxon>unclassified sequences</taxon>
        <taxon>metagenomes</taxon>
        <taxon>ecological metagenomes</taxon>
    </lineage>
</organism>